<dbReference type="CDD" id="cd00717">
    <property type="entry name" value="URO-D"/>
    <property type="match status" value="1"/>
</dbReference>
<dbReference type="PANTHER" id="PTHR21091:SF169">
    <property type="entry name" value="UROPORPHYRINOGEN DECARBOXYLASE"/>
    <property type="match status" value="1"/>
</dbReference>
<dbReference type="PANTHER" id="PTHR21091">
    <property type="entry name" value="METHYLTETRAHYDROFOLATE:HOMOCYSTEINE METHYLTRANSFERASE RELATED"/>
    <property type="match status" value="1"/>
</dbReference>
<comment type="function">
    <text evidence="1">Catalyzes the decarboxylation of four acetate groups of uroporphyrinogen-III to yield coproporphyrinogen-III.</text>
</comment>
<evidence type="ECO:0000256" key="11">
    <source>
        <dbReference type="ARBA" id="ARBA00023244"/>
    </source>
</evidence>
<evidence type="ECO:0000313" key="17">
    <source>
        <dbReference type="Proteomes" id="UP000279236"/>
    </source>
</evidence>
<evidence type="ECO:0000256" key="7">
    <source>
        <dbReference type="ARBA" id="ARBA00014308"/>
    </source>
</evidence>
<dbReference type="PROSITE" id="PS00906">
    <property type="entry name" value="UROD_1"/>
    <property type="match status" value="1"/>
</dbReference>
<keyword evidence="8" id="KW-0963">Cytoplasm</keyword>
<dbReference type="AlphaFoldDB" id="A0A427XWX3"/>
<dbReference type="InterPro" id="IPR000257">
    <property type="entry name" value="Uroporphyrinogen_deCOase"/>
</dbReference>
<evidence type="ECO:0000256" key="12">
    <source>
        <dbReference type="RuleBase" id="RU000554"/>
    </source>
</evidence>
<dbReference type="GeneID" id="39591515"/>
<reference evidence="16 17" key="1">
    <citation type="submission" date="2018-11" db="EMBL/GenBank/DDBJ databases">
        <title>Genome sequence of Apiotrichum porosum DSM 27194.</title>
        <authorList>
            <person name="Aliyu H."/>
            <person name="Gorte O."/>
            <person name="Ochsenreither K."/>
        </authorList>
    </citation>
    <scope>NUCLEOTIDE SEQUENCE [LARGE SCALE GENOMIC DNA]</scope>
    <source>
        <strain evidence="16 17">DSM 27194</strain>
    </source>
</reference>
<dbReference type="GO" id="GO:0005829">
    <property type="term" value="C:cytosol"/>
    <property type="evidence" value="ECO:0007669"/>
    <property type="project" value="TreeGrafter"/>
</dbReference>
<evidence type="ECO:0000256" key="9">
    <source>
        <dbReference type="ARBA" id="ARBA00022793"/>
    </source>
</evidence>
<name>A0A427XWX3_9TREE</name>
<dbReference type="Gene3D" id="3.20.20.210">
    <property type="match status" value="1"/>
</dbReference>
<keyword evidence="10 12" id="KW-0456">Lyase</keyword>
<dbReference type="InterPro" id="IPR038071">
    <property type="entry name" value="UROD/MetE-like_sf"/>
</dbReference>
<comment type="catalytic activity">
    <reaction evidence="12">
        <text>uroporphyrinogen III + 4 H(+) = coproporphyrinogen III + 4 CO2</text>
        <dbReference type="Rhea" id="RHEA:19865"/>
        <dbReference type="ChEBI" id="CHEBI:15378"/>
        <dbReference type="ChEBI" id="CHEBI:16526"/>
        <dbReference type="ChEBI" id="CHEBI:57308"/>
        <dbReference type="ChEBI" id="CHEBI:57309"/>
        <dbReference type="EC" id="4.1.1.37"/>
    </reaction>
</comment>
<evidence type="ECO:0000256" key="2">
    <source>
        <dbReference type="ARBA" id="ARBA00004496"/>
    </source>
</evidence>
<dbReference type="RefSeq" id="XP_028477249.1">
    <property type="nucleotide sequence ID" value="XM_028622357.1"/>
</dbReference>
<dbReference type="EC" id="4.1.1.37" evidence="6 12"/>
<dbReference type="SUPFAM" id="SSF51726">
    <property type="entry name" value="UROD/MetE-like"/>
    <property type="match status" value="1"/>
</dbReference>
<dbReference type="Proteomes" id="UP000279236">
    <property type="component" value="Unassembled WGS sequence"/>
</dbReference>
<keyword evidence="17" id="KW-1185">Reference proteome</keyword>
<dbReference type="FunFam" id="3.20.20.210:FF:000001">
    <property type="entry name" value="Uroporphyrinogen decarboxylase"/>
    <property type="match status" value="1"/>
</dbReference>
<dbReference type="OrthoDB" id="339900at2759"/>
<comment type="pathway">
    <text evidence="3 12">Porphyrin-containing compound metabolism; protoporphyrin-IX biosynthesis; coproporphyrinogen-III from 5-aminolevulinate: step 4/4.</text>
</comment>
<evidence type="ECO:0000259" key="15">
    <source>
        <dbReference type="PROSITE" id="PS00907"/>
    </source>
</evidence>
<proteinExistence type="inferred from homology"/>
<keyword evidence="11 12" id="KW-0627">Porphyrin biosynthesis</keyword>
<evidence type="ECO:0000256" key="3">
    <source>
        <dbReference type="ARBA" id="ARBA00004804"/>
    </source>
</evidence>
<dbReference type="STRING" id="105984.A0A427XWX3"/>
<dbReference type="InterPro" id="IPR006361">
    <property type="entry name" value="Uroporphyrinogen_deCO2ase_HemE"/>
</dbReference>
<dbReference type="HAMAP" id="MF_00218">
    <property type="entry name" value="URO_D"/>
    <property type="match status" value="1"/>
</dbReference>
<dbReference type="UniPathway" id="UPA00251">
    <property type="reaction ID" value="UER00321"/>
</dbReference>
<dbReference type="GO" id="GO:0006782">
    <property type="term" value="P:protoporphyrinogen IX biosynthetic process"/>
    <property type="evidence" value="ECO:0007669"/>
    <property type="project" value="UniProtKB-UniPathway"/>
</dbReference>
<evidence type="ECO:0000256" key="10">
    <source>
        <dbReference type="ARBA" id="ARBA00023239"/>
    </source>
</evidence>
<dbReference type="GO" id="GO:0004853">
    <property type="term" value="F:uroporphyrinogen decarboxylase activity"/>
    <property type="evidence" value="ECO:0007669"/>
    <property type="project" value="UniProtKB-EC"/>
</dbReference>
<evidence type="ECO:0000256" key="8">
    <source>
        <dbReference type="ARBA" id="ARBA00022490"/>
    </source>
</evidence>
<evidence type="ECO:0000256" key="5">
    <source>
        <dbReference type="ARBA" id="ARBA00011738"/>
    </source>
</evidence>
<comment type="similarity">
    <text evidence="4 13">Belongs to the uroporphyrinogen decarboxylase family.</text>
</comment>
<evidence type="ECO:0000256" key="13">
    <source>
        <dbReference type="RuleBase" id="RU004169"/>
    </source>
</evidence>
<comment type="subunit">
    <text evidence="5">Homodimer.</text>
</comment>
<evidence type="ECO:0000259" key="14">
    <source>
        <dbReference type="PROSITE" id="PS00906"/>
    </source>
</evidence>
<comment type="subcellular location">
    <subcellularLocation>
        <location evidence="2">Cytoplasm</location>
    </subcellularLocation>
</comment>
<dbReference type="EMBL" id="RSCE01000004">
    <property type="protein sequence ID" value="RSH83297.1"/>
    <property type="molecule type" value="Genomic_DNA"/>
</dbReference>
<protein>
    <recommendedName>
        <fullName evidence="7 12">Uroporphyrinogen decarboxylase</fullName>
        <ecNumber evidence="6 12">4.1.1.37</ecNumber>
    </recommendedName>
</protein>
<dbReference type="PROSITE" id="PS00907">
    <property type="entry name" value="UROD_2"/>
    <property type="match status" value="1"/>
</dbReference>
<accession>A0A427XWX3</accession>
<dbReference type="NCBIfam" id="TIGR01464">
    <property type="entry name" value="hemE"/>
    <property type="match status" value="1"/>
</dbReference>
<evidence type="ECO:0000256" key="6">
    <source>
        <dbReference type="ARBA" id="ARBA00012288"/>
    </source>
</evidence>
<evidence type="ECO:0000256" key="4">
    <source>
        <dbReference type="ARBA" id="ARBA00009935"/>
    </source>
</evidence>
<organism evidence="16 17">
    <name type="scientific">Apiotrichum porosum</name>
    <dbReference type="NCBI Taxonomy" id="105984"/>
    <lineage>
        <taxon>Eukaryota</taxon>
        <taxon>Fungi</taxon>
        <taxon>Dikarya</taxon>
        <taxon>Basidiomycota</taxon>
        <taxon>Agaricomycotina</taxon>
        <taxon>Tremellomycetes</taxon>
        <taxon>Trichosporonales</taxon>
        <taxon>Trichosporonaceae</taxon>
        <taxon>Apiotrichum</taxon>
    </lineage>
</organism>
<evidence type="ECO:0000313" key="16">
    <source>
        <dbReference type="EMBL" id="RSH83297.1"/>
    </source>
</evidence>
<keyword evidence="9 12" id="KW-0210">Decarboxylase</keyword>
<feature type="domain" description="Uroporphyrinogen decarboxylase (URO-D)" evidence="15">
    <location>
        <begin position="162"/>
        <end position="178"/>
    </location>
</feature>
<evidence type="ECO:0000256" key="1">
    <source>
        <dbReference type="ARBA" id="ARBA00002448"/>
    </source>
</evidence>
<comment type="caution">
    <text evidence="16">The sequence shown here is derived from an EMBL/GenBank/DDBJ whole genome shotgun (WGS) entry which is preliminary data.</text>
</comment>
<feature type="domain" description="Uroporphyrinogen decarboxylase (URO-D)" evidence="14">
    <location>
        <begin position="41"/>
        <end position="50"/>
    </location>
</feature>
<sequence length="380" mass="42243">MSEFTVPTLANAATWKDVQWPEMKNDLVLRAARGEETPRAPVWVMRQAGRYLPEFLAVRKDHSFFECCQTPELAAKLTLQPIDRYPLLDASIIFCDILVVPQALGMEVLMEPTKGPVLPEPLRKPEDLARLREVVDVQKELGYVFDAISLTRKGLDGRVPLIGFCGAPWTLMAYMCEGGGSKTFENSKGWLYKWPVESKKLIMKVADVCADLLVGQVLAGAQMLQVFDSWAGELTPHHFAEFALPACVYIQKKVRHCLRELGHADVPMTLFAKGVHSPASLALLKKELTGYDTIGLDCGLDPVEARQLLGSGLNLQGNFDPAILYGGREGIEREVARVCPRFHEAGEGWIANLGHGITPNVKPEDMGWFLECVHKYSKRA</sequence>
<gene>
    <name evidence="16" type="primary">HEM12</name>
    <name evidence="16" type="ORF">EHS24_006972</name>
</gene>
<dbReference type="Pfam" id="PF01208">
    <property type="entry name" value="URO-D"/>
    <property type="match status" value="1"/>
</dbReference>